<dbReference type="Proteomes" id="UP000074561">
    <property type="component" value="Chromosome"/>
</dbReference>
<feature type="transmembrane region" description="Helical" evidence="1">
    <location>
        <begin position="96"/>
        <end position="117"/>
    </location>
</feature>
<feature type="transmembrane region" description="Helical" evidence="1">
    <location>
        <begin position="68"/>
        <end position="90"/>
    </location>
</feature>
<sequence>MGIRFLKIAVIYLFVGALLGGYMGATENFSLAPVHAHLALLGWASLALAGLIYQLYPAAALTLLARIHFWLHNVGLPFFMLGLGLVLTGHTAATPIVSISASIVIIGLAAFTANVLMNVKATAGRQ</sequence>
<dbReference type="Gene3D" id="1.20.210.10">
    <property type="entry name" value="Cytochrome c oxidase-like, subunit I domain"/>
    <property type="match status" value="1"/>
</dbReference>
<feature type="transmembrane region" description="Helical" evidence="1">
    <location>
        <begin position="5"/>
        <end position="24"/>
    </location>
</feature>
<dbReference type="STRING" id="279113.CPter91_0337"/>
<keyword evidence="1" id="KW-0812">Transmembrane</keyword>
<evidence type="ECO:0000256" key="1">
    <source>
        <dbReference type="SAM" id="Phobius"/>
    </source>
</evidence>
<evidence type="ECO:0000313" key="3">
    <source>
        <dbReference type="Proteomes" id="UP000074561"/>
    </source>
</evidence>
<dbReference type="EMBL" id="CP013234">
    <property type="protein sequence ID" value="AMP02736.1"/>
    <property type="molecule type" value="Genomic_DNA"/>
</dbReference>
<evidence type="ECO:0000313" key="2">
    <source>
        <dbReference type="EMBL" id="AMP02736.1"/>
    </source>
</evidence>
<protein>
    <submittedName>
        <fullName evidence="2">Putative membrane protein</fullName>
    </submittedName>
</protein>
<reference evidence="2 3" key="1">
    <citation type="submission" date="2015-11" db="EMBL/GenBank/DDBJ databases">
        <title>Exploring the genomic traits of fungus-feeding bacterial genus Collimonas.</title>
        <authorList>
            <person name="Song C."/>
            <person name="Schmidt R."/>
            <person name="de Jager V."/>
            <person name="Krzyzanowska D."/>
            <person name="Jongedijk E."/>
            <person name="Cankar K."/>
            <person name="Beekwilder J."/>
            <person name="van Veen A."/>
            <person name="de Boer W."/>
            <person name="van Veen J.A."/>
            <person name="Garbeva P."/>
        </authorList>
    </citation>
    <scope>NUCLEOTIDE SEQUENCE [LARGE SCALE GENOMIC DNA]</scope>
    <source>
        <strain evidence="2 3">Ter91</strain>
    </source>
</reference>
<dbReference type="KEGG" id="cpra:CPter91_0337"/>
<feature type="transmembrane region" description="Helical" evidence="1">
    <location>
        <begin position="36"/>
        <end position="56"/>
    </location>
</feature>
<dbReference type="PATRIC" id="fig|279113.9.peg.343"/>
<keyword evidence="1" id="KW-0472">Membrane</keyword>
<name>A0A127PY90_9BURK</name>
<organism evidence="2 3">
    <name type="scientific">Collimonas pratensis</name>
    <dbReference type="NCBI Taxonomy" id="279113"/>
    <lineage>
        <taxon>Bacteria</taxon>
        <taxon>Pseudomonadati</taxon>
        <taxon>Pseudomonadota</taxon>
        <taxon>Betaproteobacteria</taxon>
        <taxon>Burkholderiales</taxon>
        <taxon>Oxalobacteraceae</taxon>
        <taxon>Collimonas</taxon>
    </lineage>
</organism>
<dbReference type="AlphaFoldDB" id="A0A127PY90"/>
<dbReference type="RefSeq" id="WP_061936086.1">
    <property type="nucleotide sequence ID" value="NZ_CP013234.1"/>
</dbReference>
<keyword evidence="1" id="KW-1133">Transmembrane helix</keyword>
<dbReference type="InterPro" id="IPR036927">
    <property type="entry name" value="Cyt_c_oxase-like_su1_sf"/>
</dbReference>
<dbReference type="SUPFAM" id="SSF81442">
    <property type="entry name" value="Cytochrome c oxidase subunit I-like"/>
    <property type="match status" value="1"/>
</dbReference>
<accession>A0A127PY90</accession>
<dbReference type="OrthoDB" id="9808748at2"/>
<proteinExistence type="predicted"/>
<gene>
    <name evidence="2" type="ORF">CPter91_0337</name>
</gene>